<comment type="similarity">
    <text evidence="3">Belongs to the acetolactate synthase small subunit family.</text>
</comment>
<comment type="pathway">
    <text evidence="2">Amino-acid biosynthesis; L-valine biosynthesis; L-valine from pyruvate: step 1/4.</text>
</comment>
<dbReference type="InterPro" id="IPR019455">
    <property type="entry name" value="Acetolactate_synth_ssu_C"/>
</dbReference>
<dbReference type="FunFam" id="3.30.70.260:FF:000001">
    <property type="entry name" value="Acetolactate synthase, small subunit"/>
    <property type="match status" value="1"/>
</dbReference>
<name>A0A381NUN2_9ZZZZ</name>
<evidence type="ECO:0000256" key="5">
    <source>
        <dbReference type="ARBA" id="ARBA00023304"/>
    </source>
</evidence>
<keyword evidence="4" id="KW-0028">Amino-acid biosynthesis</keyword>
<evidence type="ECO:0000256" key="3">
    <source>
        <dbReference type="ARBA" id="ARBA00006341"/>
    </source>
</evidence>
<evidence type="ECO:0000259" key="6">
    <source>
        <dbReference type="PROSITE" id="PS51671"/>
    </source>
</evidence>
<dbReference type="AlphaFoldDB" id="A0A381NUN2"/>
<feature type="domain" description="ACT" evidence="6">
    <location>
        <begin position="4"/>
        <end position="78"/>
    </location>
</feature>
<dbReference type="EMBL" id="UINC01000566">
    <property type="protein sequence ID" value="SUZ57588.1"/>
    <property type="molecule type" value="Genomic_DNA"/>
</dbReference>
<dbReference type="PANTHER" id="PTHR30239:SF0">
    <property type="entry name" value="ACETOLACTATE SYNTHASE SMALL SUBUNIT 1, CHLOROPLASTIC"/>
    <property type="match status" value="1"/>
</dbReference>
<dbReference type="InterPro" id="IPR002912">
    <property type="entry name" value="ACT_dom"/>
</dbReference>
<sequence length="165" mass="17503">MRHIISVLLQNEAGALSRVTNLFSTRGFNIESLNVAPTDEETVSRLTVVSTGSDAIIDQISKHLGKLVDVVNIVDMTGTDHIERELALFKLRLGKGGEEELAGVVEEFGGRILDDSGGYFTVELVSGGPKVDGFMARVGELAEVESLTRSGAMAVTRGAPISTTG</sequence>
<dbReference type="UniPathway" id="UPA00047">
    <property type="reaction ID" value="UER00055"/>
</dbReference>
<dbReference type="GO" id="GO:1990610">
    <property type="term" value="F:acetolactate synthase regulator activity"/>
    <property type="evidence" value="ECO:0007669"/>
    <property type="project" value="InterPro"/>
</dbReference>
<gene>
    <name evidence="7" type="ORF">METZ01_LOCUS10442</name>
</gene>
<dbReference type="GO" id="GO:0003984">
    <property type="term" value="F:acetolactate synthase activity"/>
    <property type="evidence" value="ECO:0007669"/>
    <property type="project" value="TreeGrafter"/>
</dbReference>
<reference evidence="7" key="1">
    <citation type="submission" date="2018-05" db="EMBL/GenBank/DDBJ databases">
        <authorList>
            <person name="Lanie J.A."/>
            <person name="Ng W.-L."/>
            <person name="Kazmierczak K.M."/>
            <person name="Andrzejewski T.M."/>
            <person name="Davidsen T.M."/>
            <person name="Wayne K.J."/>
            <person name="Tettelin H."/>
            <person name="Glass J.I."/>
            <person name="Rusch D."/>
            <person name="Podicherti R."/>
            <person name="Tsui H.-C.T."/>
            <person name="Winkler M.E."/>
        </authorList>
    </citation>
    <scope>NUCLEOTIDE SEQUENCE</scope>
</reference>
<dbReference type="UniPathway" id="UPA00049">
    <property type="reaction ID" value="UER00059"/>
</dbReference>
<dbReference type="Pfam" id="PF10369">
    <property type="entry name" value="ALS_ss_C"/>
    <property type="match status" value="1"/>
</dbReference>
<dbReference type="Gene3D" id="3.30.70.1150">
    <property type="entry name" value="ACT-like. Chain A, domain 2"/>
    <property type="match status" value="1"/>
</dbReference>
<dbReference type="Pfam" id="PF22629">
    <property type="entry name" value="ACT_AHAS_ss"/>
    <property type="match status" value="1"/>
</dbReference>
<dbReference type="InterPro" id="IPR004789">
    <property type="entry name" value="Acetalactate_synth_ssu"/>
</dbReference>
<dbReference type="InterPro" id="IPR027271">
    <property type="entry name" value="Acetolactate_synth/TF_NikR_C"/>
</dbReference>
<protein>
    <recommendedName>
        <fullName evidence="6">ACT domain-containing protein</fullName>
    </recommendedName>
</protein>
<dbReference type="GO" id="GO:0009099">
    <property type="term" value="P:L-valine biosynthetic process"/>
    <property type="evidence" value="ECO:0007669"/>
    <property type="project" value="UniProtKB-UniPathway"/>
</dbReference>
<dbReference type="SUPFAM" id="SSF55021">
    <property type="entry name" value="ACT-like"/>
    <property type="match status" value="2"/>
</dbReference>
<dbReference type="InterPro" id="IPR039557">
    <property type="entry name" value="AHAS_ACT"/>
</dbReference>
<dbReference type="CDD" id="cd04878">
    <property type="entry name" value="ACT_AHAS"/>
    <property type="match status" value="1"/>
</dbReference>
<keyword evidence="5" id="KW-0100">Branched-chain amino acid biosynthesis</keyword>
<dbReference type="Gene3D" id="3.30.70.260">
    <property type="match status" value="1"/>
</dbReference>
<organism evidence="7">
    <name type="scientific">marine metagenome</name>
    <dbReference type="NCBI Taxonomy" id="408172"/>
    <lineage>
        <taxon>unclassified sequences</taxon>
        <taxon>metagenomes</taxon>
        <taxon>ecological metagenomes</taxon>
    </lineage>
</organism>
<dbReference type="GO" id="GO:0005829">
    <property type="term" value="C:cytosol"/>
    <property type="evidence" value="ECO:0007669"/>
    <property type="project" value="TreeGrafter"/>
</dbReference>
<dbReference type="InterPro" id="IPR045865">
    <property type="entry name" value="ACT-like_dom_sf"/>
</dbReference>
<dbReference type="PANTHER" id="PTHR30239">
    <property type="entry name" value="ACETOLACTATE SYNTHASE SMALL SUBUNIT"/>
    <property type="match status" value="1"/>
</dbReference>
<comment type="pathway">
    <text evidence="1">Amino-acid biosynthesis; L-isoleucine biosynthesis; L-isoleucine from 2-oxobutanoate: step 1/4.</text>
</comment>
<evidence type="ECO:0000256" key="2">
    <source>
        <dbReference type="ARBA" id="ARBA00005025"/>
    </source>
</evidence>
<proteinExistence type="inferred from homology"/>
<dbReference type="InterPro" id="IPR054480">
    <property type="entry name" value="AHAS_small-like_ACT"/>
</dbReference>
<dbReference type="PROSITE" id="PS51671">
    <property type="entry name" value="ACT"/>
    <property type="match status" value="1"/>
</dbReference>
<dbReference type="NCBIfam" id="NF008864">
    <property type="entry name" value="PRK11895.1"/>
    <property type="match status" value="1"/>
</dbReference>
<dbReference type="GO" id="GO:0009097">
    <property type="term" value="P:isoleucine biosynthetic process"/>
    <property type="evidence" value="ECO:0007669"/>
    <property type="project" value="UniProtKB-UniPathway"/>
</dbReference>
<evidence type="ECO:0000313" key="7">
    <source>
        <dbReference type="EMBL" id="SUZ57588.1"/>
    </source>
</evidence>
<dbReference type="NCBIfam" id="TIGR00119">
    <property type="entry name" value="acolac_sm"/>
    <property type="match status" value="1"/>
</dbReference>
<accession>A0A381NUN2</accession>
<evidence type="ECO:0000256" key="4">
    <source>
        <dbReference type="ARBA" id="ARBA00022605"/>
    </source>
</evidence>
<evidence type="ECO:0000256" key="1">
    <source>
        <dbReference type="ARBA" id="ARBA00004974"/>
    </source>
</evidence>